<dbReference type="PANTHER" id="PTHR47092">
    <property type="entry name" value="CAT EYE SYNDROME CRITICAL REGION PROTEIN 2"/>
    <property type="match status" value="1"/>
</dbReference>
<dbReference type="InterPro" id="IPR036427">
    <property type="entry name" value="Bromodomain-like_sf"/>
</dbReference>
<protein>
    <recommendedName>
        <fullName evidence="5">Bromo domain-containing protein</fullName>
    </recommendedName>
</protein>
<proteinExistence type="predicted"/>
<name>A0A232EHB2_9HYME</name>
<dbReference type="EMBL" id="NNAY01004576">
    <property type="protein sequence ID" value="OXU17702.1"/>
    <property type="molecule type" value="Genomic_DNA"/>
</dbReference>
<dbReference type="Pfam" id="PF00439">
    <property type="entry name" value="Bromodomain"/>
    <property type="match status" value="1"/>
</dbReference>
<feature type="compositionally biased region" description="Basic residues" evidence="4">
    <location>
        <begin position="582"/>
        <end position="592"/>
    </location>
</feature>
<dbReference type="PANTHER" id="PTHR47092:SF1">
    <property type="entry name" value="CHROMATIN REMODELING REGULATOR CECR2"/>
    <property type="match status" value="1"/>
</dbReference>
<evidence type="ECO:0000313" key="6">
    <source>
        <dbReference type="EMBL" id="OXU17702.1"/>
    </source>
</evidence>
<gene>
    <name evidence="6" type="ORF">TSAR_001147</name>
</gene>
<dbReference type="CDD" id="cd05509">
    <property type="entry name" value="Bromo_gcn5_like"/>
    <property type="match status" value="1"/>
</dbReference>
<dbReference type="InterPro" id="IPR001487">
    <property type="entry name" value="Bromodomain"/>
</dbReference>
<feature type="compositionally biased region" description="Low complexity" evidence="4">
    <location>
        <begin position="1989"/>
        <end position="1999"/>
    </location>
</feature>
<feature type="compositionally biased region" description="Low complexity" evidence="4">
    <location>
        <begin position="1373"/>
        <end position="1391"/>
    </location>
</feature>
<feature type="compositionally biased region" description="Low complexity" evidence="4">
    <location>
        <begin position="1304"/>
        <end position="1322"/>
    </location>
</feature>
<evidence type="ECO:0000256" key="3">
    <source>
        <dbReference type="SAM" id="Coils"/>
    </source>
</evidence>
<feature type="compositionally biased region" description="Polar residues" evidence="4">
    <location>
        <begin position="514"/>
        <end position="531"/>
    </location>
</feature>
<keyword evidence="1 2" id="KW-0103">Bromodomain</keyword>
<feature type="compositionally biased region" description="Low complexity" evidence="4">
    <location>
        <begin position="1465"/>
        <end position="1503"/>
    </location>
</feature>
<feature type="compositionally biased region" description="Basic and acidic residues" evidence="4">
    <location>
        <begin position="561"/>
        <end position="581"/>
    </location>
</feature>
<dbReference type="SUPFAM" id="SSF47370">
    <property type="entry name" value="Bromodomain"/>
    <property type="match status" value="1"/>
</dbReference>
<feature type="region of interest" description="Disordered" evidence="4">
    <location>
        <begin position="177"/>
        <end position="198"/>
    </location>
</feature>
<dbReference type="Gene3D" id="1.20.920.10">
    <property type="entry name" value="Bromodomain-like"/>
    <property type="match status" value="1"/>
</dbReference>
<dbReference type="InterPro" id="IPR029614">
    <property type="entry name" value="CECR2"/>
</dbReference>
<dbReference type="PROSITE" id="PS50014">
    <property type="entry name" value="BROMODOMAIN_2"/>
    <property type="match status" value="1"/>
</dbReference>
<sequence length="2190" mass="242044">IQSWWEVPSIAHFCSLFRDAFNLLDFDIEDLEQALLTDPSSTGTEGQDLLQELIVRLLEGCLPDDTRNDISTFNYQMFLRRLFRKKCQEYQCDNPFNTDVDFELLPLRQKVEILRALCDFRLDAAGVEESLSDLDSDSLRVEPLGHDRKNSAYWYFYGTRLYREDYIDISNTVLSPKQKQNRPRDKRHKRCRSRLAKEEEEEEEKEEDCLVSADSEDCERESIWQVVCFTLQDWSRLVEKFKDSKHATERKLYKTLSQDFMPEIPKLFDLKEKQQRRKILQRNRARAVQSLHENDEVDEQSIMVKSKIKTKTNKTTKKSTNQTSKNAKTEVEVVPPPVQKKGRQTNNSLASAVGQILIDTRDEVTDVEQSKKGSGGKHGGSVSSGYGYGFNSIGIEEEEQQVGMHKVLNILKDHEDAWPFTDPVDEQYAPRYYSVIRRPMDLSKMEEKLEEGSYKTIGQFKRDFRLIIDNCKQYNGSDNEYTEMAMNLKDVFDRAVDRYLESEESCDDSLSCGSAASVNSPGYKSKNSSPSAIRHSQRHKHSRNKKNKLGNKSSKKKTRQRVYDEASVKEESEAETKAVKVKDKKTKKKTKKSKSEVKEELIDEEQENEGAISDTNVIKSKKKKSSDTDQRTVTKNSKKVLVKEELIAEEEPAAVKPSKKVKKDKEIRQGKAESRSPKELKENRKRKDDFEEDYDVASIAKSKSRKIEKKESKELDVLIDRVRKSKVKKEESPDRSVKEGEKLFSPTAVKKNRKANKEKSESPTKHNDKEKEKKSKKKSHELLKNGELKKECEVKSIERTTNANKSPAKKIESSVKNDTESLDSLKDRISERRREEKLKLEQEKKKKQSLKSDGFHGTSKKVPSNGSTYHNDVDLKLGSKKVKSKKTNKDEKNCESKSQNQEESEPKKIKTSYSKHTKGSGRRDPAIQALNQATEQTLNDINKWLDDAPKLSGFSSGNDSPVFHATTSSDSSRVTQSKHQQQSSAAGSTGMTSLSSTGAEQALSRKRPSSMKLLGPHAPLPLRPKKVQRTIDRLQPGKSKGNLLSKKPPSNDSAPTNDTANSQSASADSEQTSRESGDGPKLSLGTVLKNVDSIQLICKSLVSSPNPNLSNDEDAEEATSKPATPQGSFAEEQPPTGKKTLTTAVAKDEQADKKADSEENQKPKSATPNLSACVWGAKVIATVNPKKDEQVPESSGLGIGVSRQRRMSTGGSSVSESVSSFSQESPPSAGTGRSPHQSQQQALPSVMPSPAAAIEPQIRGAGFYQDALSTGSSPYNSPYYTTPPRYSAQLPPTPSPQNHPLSPAYPSSAAFDQAAAAQASQQPTPPSLYSQISPQTSHQSFQKPSPQSQSPTPFSQQSPQSEPQPYTAPALASSQSPVYPQQSPQSLQSSPYPQPSPQPANYSQPSPQTQPPTPGYSQPSPQTPTSNYSQPSPSQATSLNFSQPSPQQQHSPYSQSSPQPPPSYSQPSPQSQQHSPYSQPSPQQPNYSQVSPRPPSSTSYSQPSPQPPGYNAQTPSPYSQPDLVIAQPSPQPRGYSQTSPQQPPPNYSQPSPQTPSPYSAQPSPQQQPATYSQPSPQTPPSYSQPSPQQPRAYSLPSPQQPPTQQQSVSSVQQQQQISSYSQPSPQSQTQHRQQIQAGFAKSTEDYTQNLSTLPAFSQQVKSAYLQSSAASTPIVKPAATKDKQVQQQQSTAEQHLAVLNQQVYQSATSTQYSPNYPGNVFPSTDRMSSQLSTEPTGRSTTSRLTNHEAQQHLAQQRQAPNRLQSQQSQDQQSQLLSFQQNLASHESLYSSGFQTTPYPMPNAACRPVYPGYFDTSAKSTPSASSSGGSLAPVKKRMYNEPSTAPDAAAQRAPGQDQFGFDSLMALAHSQSDVPNQFDSSFASSLADSVNSNSPYARLQLGLVARSAKETQQLLSIPRPSGKNDPLAAYARSSAPGQSELDLNLLQSLQNAAAKNSGMLSMSRRVTEQPTPAQPTPAPKASKRSKKSKAQQQQQQQQQQLNVGIDQQTGIPGFPQYGSVGTDPIGSLKQSAVGGSAFNFATSAGTANSSPFYDKEATASAAAAAYAFLDDFRNPNLPNYYNMLRQQQQAAQAQQHQAQQQAAQQQQQQVTPVSDAAQQACNKLTSQTAARNYSSHPFLHSAQRPTPYGPTPVPYVTPHGANLSVDPAAYQQYLHSLYALQPPPQHRPTWL</sequence>
<feature type="region of interest" description="Disordered" evidence="4">
    <location>
        <begin position="1955"/>
        <end position="2001"/>
    </location>
</feature>
<feature type="compositionally biased region" description="Polar residues" evidence="4">
    <location>
        <begin position="1234"/>
        <end position="1243"/>
    </location>
</feature>
<feature type="region of interest" description="Disordered" evidence="4">
    <location>
        <begin position="1102"/>
        <end position="1170"/>
    </location>
</feature>
<keyword evidence="7" id="KW-1185">Reference proteome</keyword>
<feature type="region of interest" description="Disordered" evidence="4">
    <location>
        <begin position="1183"/>
        <end position="1641"/>
    </location>
</feature>
<feature type="compositionally biased region" description="Basic residues" evidence="4">
    <location>
        <begin position="535"/>
        <end position="560"/>
    </location>
</feature>
<dbReference type="STRING" id="543379.A0A232EHB2"/>
<feature type="region of interest" description="Disordered" evidence="4">
    <location>
        <begin position="507"/>
        <end position="934"/>
    </location>
</feature>
<dbReference type="PRINTS" id="PR00503">
    <property type="entry name" value="BROMODOMAIN"/>
</dbReference>
<feature type="compositionally biased region" description="Basic and acidic residues" evidence="4">
    <location>
        <begin position="780"/>
        <end position="798"/>
    </location>
</feature>
<feature type="coiled-coil region" evidence="3">
    <location>
        <begin position="2080"/>
        <end position="2107"/>
    </location>
</feature>
<feature type="compositionally biased region" description="Low complexity" evidence="4">
    <location>
        <begin position="1208"/>
        <end position="1228"/>
    </location>
</feature>
<feature type="compositionally biased region" description="Polar residues" evidence="4">
    <location>
        <begin position="1709"/>
        <end position="1744"/>
    </location>
</feature>
<feature type="region of interest" description="Disordered" evidence="4">
    <location>
        <begin position="1709"/>
        <end position="1777"/>
    </location>
</feature>
<feature type="region of interest" description="Disordered" evidence="4">
    <location>
        <begin position="1914"/>
        <end position="1934"/>
    </location>
</feature>
<feature type="non-terminal residue" evidence="6">
    <location>
        <position position="1"/>
    </location>
</feature>
<evidence type="ECO:0000256" key="1">
    <source>
        <dbReference type="ARBA" id="ARBA00023117"/>
    </source>
</evidence>
<feature type="compositionally biased region" description="Low complexity" evidence="4">
    <location>
        <begin position="1269"/>
        <end position="1287"/>
    </location>
</feature>
<feature type="domain" description="Bromo" evidence="5">
    <location>
        <begin position="412"/>
        <end position="482"/>
    </location>
</feature>
<dbReference type="SMART" id="SM00297">
    <property type="entry name" value="BROMO"/>
    <property type="match status" value="1"/>
</dbReference>
<dbReference type="Proteomes" id="UP000215335">
    <property type="component" value="Unassembled WGS sequence"/>
</dbReference>
<dbReference type="GO" id="GO:0090537">
    <property type="term" value="C:CERF complex"/>
    <property type="evidence" value="ECO:0007669"/>
    <property type="project" value="InterPro"/>
</dbReference>
<feature type="compositionally biased region" description="Basic residues" evidence="4">
    <location>
        <begin position="909"/>
        <end position="920"/>
    </location>
</feature>
<dbReference type="OrthoDB" id="303107at2759"/>
<evidence type="ECO:0000256" key="2">
    <source>
        <dbReference type="PROSITE-ProRule" id="PRU00035"/>
    </source>
</evidence>
<feature type="region of interest" description="Disordered" evidence="4">
    <location>
        <begin position="309"/>
        <end position="332"/>
    </location>
</feature>
<evidence type="ECO:0000259" key="5">
    <source>
        <dbReference type="PROSITE" id="PS50014"/>
    </source>
</evidence>
<feature type="compositionally biased region" description="Pro residues" evidence="4">
    <location>
        <begin position="1541"/>
        <end position="1555"/>
    </location>
</feature>
<feature type="compositionally biased region" description="Polar residues" evidence="4">
    <location>
        <begin position="1751"/>
        <end position="1762"/>
    </location>
</feature>
<reference evidence="6 7" key="1">
    <citation type="journal article" date="2017" name="Curr. Biol.">
        <title>The Evolution of Venom by Co-option of Single-Copy Genes.</title>
        <authorList>
            <person name="Martinson E.O."/>
            <person name="Mrinalini"/>
            <person name="Kelkar Y.D."/>
            <person name="Chang C.H."/>
            <person name="Werren J.H."/>
        </authorList>
    </citation>
    <scope>NUCLEOTIDE SEQUENCE [LARGE SCALE GENOMIC DNA]</scope>
    <source>
        <strain evidence="6 7">Alberta</strain>
        <tissue evidence="6">Whole body</tissue>
    </source>
</reference>
<dbReference type="GO" id="GO:0006338">
    <property type="term" value="P:chromatin remodeling"/>
    <property type="evidence" value="ECO:0007669"/>
    <property type="project" value="InterPro"/>
</dbReference>
<feature type="compositionally biased region" description="Basic and acidic residues" evidence="4">
    <location>
        <begin position="1146"/>
        <end position="1162"/>
    </location>
</feature>
<feature type="compositionally biased region" description="Polar residues" evidence="4">
    <location>
        <begin position="953"/>
        <end position="982"/>
    </location>
</feature>
<feature type="compositionally biased region" description="Polar residues" evidence="4">
    <location>
        <begin position="861"/>
        <end position="870"/>
    </location>
</feature>
<keyword evidence="3" id="KW-0175">Coiled coil</keyword>
<feature type="compositionally biased region" description="Basic and acidic residues" evidence="4">
    <location>
        <begin position="663"/>
        <end position="689"/>
    </location>
</feature>
<comment type="caution">
    <text evidence="6">The sequence shown here is derived from an EMBL/GenBank/DDBJ whole genome shotgun (WGS) entry which is preliminary data.</text>
</comment>
<feature type="compositionally biased region" description="Basic residues" evidence="4">
    <location>
        <begin position="179"/>
        <end position="194"/>
    </location>
</feature>
<feature type="compositionally biased region" description="Basic and acidic residues" evidence="4">
    <location>
        <begin position="809"/>
        <end position="844"/>
    </location>
</feature>
<feature type="compositionally biased region" description="Low complexity" evidence="4">
    <location>
        <begin position="1337"/>
        <end position="1365"/>
    </location>
</feature>
<feature type="compositionally biased region" description="Polar residues" evidence="4">
    <location>
        <begin position="1048"/>
        <end position="1070"/>
    </location>
</feature>
<feature type="compositionally biased region" description="Low complexity" evidence="4">
    <location>
        <begin position="1602"/>
        <end position="1636"/>
    </location>
</feature>
<feature type="compositionally biased region" description="Basic and acidic residues" evidence="4">
    <location>
        <begin position="708"/>
        <end position="742"/>
    </location>
</feature>
<feature type="compositionally biased region" description="Low complexity" evidence="4">
    <location>
        <begin position="1442"/>
        <end position="1457"/>
    </location>
</feature>
<feature type="compositionally biased region" description="Low complexity" evidence="4">
    <location>
        <begin position="1556"/>
        <end position="1590"/>
    </location>
</feature>
<feature type="compositionally biased region" description="Low complexity" evidence="4">
    <location>
        <begin position="1763"/>
        <end position="1777"/>
    </location>
</feature>
<evidence type="ECO:0000256" key="4">
    <source>
        <dbReference type="SAM" id="MobiDB-lite"/>
    </source>
</evidence>
<feature type="compositionally biased region" description="Low complexity" evidence="4">
    <location>
        <begin position="983"/>
        <end position="999"/>
    </location>
</feature>
<accession>A0A232EHB2</accession>
<evidence type="ECO:0000313" key="7">
    <source>
        <dbReference type="Proteomes" id="UP000215335"/>
    </source>
</evidence>
<feature type="compositionally biased region" description="Low complexity" evidence="4">
    <location>
        <begin position="1415"/>
        <end position="1435"/>
    </location>
</feature>
<feature type="region of interest" description="Disordered" evidence="4">
    <location>
        <begin position="946"/>
        <end position="1084"/>
    </location>
</feature>
<organism evidence="6 7">
    <name type="scientific">Trichomalopsis sarcophagae</name>
    <dbReference type="NCBI Taxonomy" id="543379"/>
    <lineage>
        <taxon>Eukaryota</taxon>
        <taxon>Metazoa</taxon>
        <taxon>Ecdysozoa</taxon>
        <taxon>Arthropoda</taxon>
        <taxon>Hexapoda</taxon>
        <taxon>Insecta</taxon>
        <taxon>Pterygota</taxon>
        <taxon>Neoptera</taxon>
        <taxon>Endopterygota</taxon>
        <taxon>Hymenoptera</taxon>
        <taxon>Apocrita</taxon>
        <taxon>Proctotrupomorpha</taxon>
        <taxon>Chalcidoidea</taxon>
        <taxon>Pteromalidae</taxon>
        <taxon>Pteromalinae</taxon>
        <taxon>Trichomalopsis</taxon>
    </lineage>
</organism>
<feature type="compositionally biased region" description="Basic and acidic residues" evidence="4">
    <location>
        <begin position="755"/>
        <end position="773"/>
    </location>
</feature>